<dbReference type="Proteomes" id="UP000694228">
    <property type="component" value="Chromosome"/>
</dbReference>
<name>A0A8F5ZFQ7_METHU</name>
<dbReference type="OrthoDB" id="115814at2157"/>
<dbReference type="GO" id="GO:0003677">
    <property type="term" value="F:DNA binding"/>
    <property type="evidence" value="ECO:0007669"/>
    <property type="project" value="UniProtKB-KW"/>
</dbReference>
<dbReference type="AlphaFoldDB" id="A0A8F5ZFQ7"/>
<keyword evidence="1" id="KW-0238">DNA-binding</keyword>
<evidence type="ECO:0000313" key="1">
    <source>
        <dbReference type="EMBL" id="QXO94779.1"/>
    </source>
</evidence>
<sequence length="87" mass="10035">MITIFTIDMETVISENEDIIIPREIWKKAEFSPGDHVMISVIQGKIIIVPEKLTVVSKFKALAEKVQINDYQSDKQYDLELQERLGL</sequence>
<dbReference type="EMBL" id="CP077107">
    <property type="protein sequence ID" value="QXO94779.1"/>
    <property type="molecule type" value="Genomic_DNA"/>
</dbReference>
<gene>
    <name evidence="1" type="ORF">KSK55_15965</name>
</gene>
<accession>A0A8F5ZFQ7</accession>
<organism evidence="1 2">
    <name type="scientific">Methanospirillum hungatei</name>
    <dbReference type="NCBI Taxonomy" id="2203"/>
    <lineage>
        <taxon>Archaea</taxon>
        <taxon>Methanobacteriati</taxon>
        <taxon>Methanobacteriota</taxon>
        <taxon>Stenosarchaea group</taxon>
        <taxon>Methanomicrobia</taxon>
        <taxon>Methanomicrobiales</taxon>
        <taxon>Methanospirillaceae</taxon>
        <taxon>Methanospirillum</taxon>
    </lineage>
</organism>
<reference evidence="1 2" key="1">
    <citation type="submission" date="2021-06" db="EMBL/GenBank/DDBJ databases">
        <title>Complete genome sequence of the secondary alcohol utilizing methanogen Methanospirillum hungatei strain GP1.</title>
        <authorList>
            <person name="Day L.A."/>
            <person name="Costa K.C."/>
        </authorList>
    </citation>
    <scope>NUCLEOTIDE SEQUENCE [LARGE SCALE GENOMIC DNA]</scope>
    <source>
        <strain evidence="1 2">GP1</strain>
    </source>
</reference>
<protein>
    <submittedName>
        <fullName evidence="1">AbrB/MazE/SpoVT family DNA-binding domain-containing protein</fullName>
    </submittedName>
</protein>
<evidence type="ECO:0000313" key="2">
    <source>
        <dbReference type="Proteomes" id="UP000694228"/>
    </source>
</evidence>
<proteinExistence type="predicted"/>